<dbReference type="InterPro" id="IPR014284">
    <property type="entry name" value="RNA_pol_sigma-70_dom"/>
</dbReference>
<reference evidence="10" key="1">
    <citation type="submission" date="2015-07" db="EMBL/GenBank/DDBJ databases">
        <title>Transcriptome Assembly of Anthurium amnicola.</title>
        <authorList>
            <person name="Suzuki J."/>
        </authorList>
    </citation>
    <scope>NUCLEOTIDE SEQUENCE</scope>
</reference>
<evidence type="ECO:0000256" key="1">
    <source>
        <dbReference type="ARBA" id="ARBA00007788"/>
    </source>
</evidence>
<feature type="compositionally biased region" description="Low complexity" evidence="6">
    <location>
        <begin position="22"/>
        <end position="33"/>
    </location>
</feature>
<feature type="domain" description="RNA polymerase sigma-70 region 4" evidence="9">
    <location>
        <begin position="494"/>
        <end position="547"/>
    </location>
</feature>
<dbReference type="InterPro" id="IPR007627">
    <property type="entry name" value="RNA_pol_sigma70_r2"/>
</dbReference>
<feature type="domain" description="RNA polymerase sigma-70 region 3" evidence="7">
    <location>
        <begin position="406"/>
        <end position="481"/>
    </location>
</feature>
<dbReference type="Gene3D" id="1.20.120.1810">
    <property type="match status" value="1"/>
</dbReference>
<keyword evidence="2" id="KW-0805">Transcription regulation</keyword>
<dbReference type="AlphaFoldDB" id="A0A1D1XNI7"/>
<dbReference type="GO" id="GO:0016987">
    <property type="term" value="F:sigma factor activity"/>
    <property type="evidence" value="ECO:0007669"/>
    <property type="project" value="UniProtKB-KW"/>
</dbReference>
<keyword evidence="3" id="KW-0731">Sigma factor</keyword>
<feature type="compositionally biased region" description="Basic residues" evidence="6">
    <location>
        <begin position="207"/>
        <end position="217"/>
    </location>
</feature>
<evidence type="ECO:0000256" key="6">
    <source>
        <dbReference type="SAM" id="MobiDB-lite"/>
    </source>
</evidence>
<dbReference type="InterPro" id="IPR013324">
    <property type="entry name" value="RNA_pol_sigma_r3/r4-like"/>
</dbReference>
<dbReference type="EMBL" id="GDJX01023987">
    <property type="protein sequence ID" value="JAT43949.1"/>
    <property type="molecule type" value="Transcribed_RNA"/>
</dbReference>
<feature type="region of interest" description="Disordered" evidence="6">
    <location>
        <begin position="207"/>
        <end position="227"/>
    </location>
</feature>
<dbReference type="InterPro" id="IPR007624">
    <property type="entry name" value="RNA_pol_sigma70_r3"/>
</dbReference>
<sequence>MGIGFRLDWRYALPAQSHATAASASTRSHQQQHPTSLVGGRDTSFETTRMSILHSIQEESEVPHTHILTSYTNSLGVSPKVSRNCMKMEEVNADFKHGGSHKFSGMFDNKPIKDMLSSCNVSTFSLLMENLDEIENILVDSELVRLERDILVHVKRLGVLKVFNTCLSRTYKIPVSLSLAFPITGPRGYFINFPANDPMTNIAVTSRRKKERRLRRQRASEKTAKTSSLAPSLKIIHEDRSGIVSSVTDLTRTYSKSRSKRHSLAKNEANMSMGVKDVAKLEKARMELEKRTGKKASLLSWAQLAETDAKTLQHRLHYGWYCKDRLLKSTRPLVIYLARSYRGMGIAFDDLIQAGNIGALRGAERFDPSRGYKFSTYVQYWIRKSMSSLVARHSRVIHIPATMEKAIKQLQNARRTLSSTDRRCLQDVEVAEFTGLSLAKVRLARKCARSVGSIDQKVGEALNIIVTEVTPNTSIPTPEETVTRQLMRKDIDKLLGSLPPRERRVLLLRYGFVDGRRMSLEEIGRLLHVSKEWVRKLEISALTKVRKEEIQEELRHYLHLHFT</sequence>
<dbReference type="PANTHER" id="PTHR30603:SF13">
    <property type="entry name" value="RNA POLYMERASE SIGMA FACTOR SIGC"/>
    <property type="match status" value="1"/>
</dbReference>
<evidence type="ECO:0000259" key="8">
    <source>
        <dbReference type="Pfam" id="PF04542"/>
    </source>
</evidence>
<name>A0A1D1XNI7_9ARAE</name>
<protein>
    <submittedName>
        <fullName evidence="10">RNA polymerase sigma factor rpoD</fullName>
    </submittedName>
</protein>
<accession>A0A1D1XNI7</accession>
<evidence type="ECO:0000256" key="4">
    <source>
        <dbReference type="ARBA" id="ARBA00023125"/>
    </source>
</evidence>
<proteinExistence type="inferred from homology"/>
<dbReference type="GO" id="GO:0003677">
    <property type="term" value="F:DNA binding"/>
    <property type="evidence" value="ECO:0007669"/>
    <property type="project" value="UniProtKB-KW"/>
</dbReference>
<dbReference type="CDD" id="cd06171">
    <property type="entry name" value="Sigma70_r4"/>
    <property type="match status" value="1"/>
</dbReference>
<evidence type="ECO:0000256" key="5">
    <source>
        <dbReference type="ARBA" id="ARBA00023163"/>
    </source>
</evidence>
<dbReference type="SUPFAM" id="SSF88946">
    <property type="entry name" value="Sigma2 domain of RNA polymerase sigma factors"/>
    <property type="match status" value="1"/>
</dbReference>
<feature type="region of interest" description="Disordered" evidence="6">
    <location>
        <begin position="22"/>
        <end position="41"/>
    </location>
</feature>
<keyword evidence="4" id="KW-0238">DNA-binding</keyword>
<dbReference type="InterPro" id="IPR000943">
    <property type="entry name" value="RNA_pol_sigma70"/>
</dbReference>
<feature type="domain" description="RNA polymerase sigma-70 region 2" evidence="8">
    <location>
        <begin position="327"/>
        <end position="395"/>
    </location>
</feature>
<dbReference type="Pfam" id="PF04542">
    <property type="entry name" value="Sigma70_r2"/>
    <property type="match status" value="1"/>
</dbReference>
<dbReference type="PRINTS" id="PR00046">
    <property type="entry name" value="SIGMA70FCT"/>
</dbReference>
<evidence type="ECO:0000259" key="9">
    <source>
        <dbReference type="Pfam" id="PF04545"/>
    </source>
</evidence>
<dbReference type="InterPro" id="IPR007630">
    <property type="entry name" value="RNA_pol_sigma70_r4"/>
</dbReference>
<keyword evidence="5" id="KW-0804">Transcription</keyword>
<dbReference type="SUPFAM" id="SSF88659">
    <property type="entry name" value="Sigma3 and sigma4 domains of RNA polymerase sigma factors"/>
    <property type="match status" value="2"/>
</dbReference>
<dbReference type="Pfam" id="PF04545">
    <property type="entry name" value="Sigma70_r4"/>
    <property type="match status" value="1"/>
</dbReference>
<evidence type="ECO:0000256" key="2">
    <source>
        <dbReference type="ARBA" id="ARBA00023015"/>
    </source>
</evidence>
<evidence type="ECO:0000259" key="7">
    <source>
        <dbReference type="Pfam" id="PF04539"/>
    </source>
</evidence>
<gene>
    <name evidence="10" type="primary">rpoD_1</name>
    <name evidence="10" type="ORF">g.34751</name>
</gene>
<comment type="similarity">
    <text evidence="1">Belongs to the sigma-70 factor family.</text>
</comment>
<dbReference type="GO" id="GO:0006352">
    <property type="term" value="P:DNA-templated transcription initiation"/>
    <property type="evidence" value="ECO:0007669"/>
    <property type="project" value="InterPro"/>
</dbReference>
<dbReference type="Pfam" id="PF04539">
    <property type="entry name" value="Sigma70_r3"/>
    <property type="match status" value="1"/>
</dbReference>
<dbReference type="NCBIfam" id="TIGR02937">
    <property type="entry name" value="sigma70-ECF"/>
    <property type="match status" value="1"/>
</dbReference>
<dbReference type="InterPro" id="IPR050239">
    <property type="entry name" value="Sigma-70_RNA_pol_init_factors"/>
</dbReference>
<organism evidence="10">
    <name type="scientific">Anthurium amnicola</name>
    <dbReference type="NCBI Taxonomy" id="1678845"/>
    <lineage>
        <taxon>Eukaryota</taxon>
        <taxon>Viridiplantae</taxon>
        <taxon>Streptophyta</taxon>
        <taxon>Embryophyta</taxon>
        <taxon>Tracheophyta</taxon>
        <taxon>Spermatophyta</taxon>
        <taxon>Magnoliopsida</taxon>
        <taxon>Liliopsida</taxon>
        <taxon>Araceae</taxon>
        <taxon>Pothoideae</taxon>
        <taxon>Potheae</taxon>
        <taxon>Anthurium</taxon>
    </lineage>
</organism>
<dbReference type="PANTHER" id="PTHR30603">
    <property type="entry name" value="RNA POLYMERASE SIGMA FACTOR RPO"/>
    <property type="match status" value="1"/>
</dbReference>
<dbReference type="Gene3D" id="1.20.140.160">
    <property type="match status" value="1"/>
</dbReference>
<dbReference type="InterPro" id="IPR013325">
    <property type="entry name" value="RNA_pol_sigma_r2"/>
</dbReference>
<evidence type="ECO:0000256" key="3">
    <source>
        <dbReference type="ARBA" id="ARBA00023082"/>
    </source>
</evidence>
<evidence type="ECO:0000313" key="10">
    <source>
        <dbReference type="EMBL" id="JAT43949.1"/>
    </source>
</evidence>